<evidence type="ECO:0000313" key="2">
    <source>
        <dbReference type="Proteomes" id="UP000695562"/>
    </source>
</evidence>
<dbReference type="Gene3D" id="3.40.50.620">
    <property type="entry name" value="HUPs"/>
    <property type="match status" value="1"/>
</dbReference>
<keyword evidence="2" id="KW-1185">Reference proteome</keyword>
<dbReference type="SUPFAM" id="SSF52374">
    <property type="entry name" value="Nucleotidylyl transferase"/>
    <property type="match status" value="1"/>
</dbReference>
<dbReference type="EMBL" id="AJWJ01000260">
    <property type="protein sequence ID" value="KAF2072653.1"/>
    <property type="molecule type" value="Genomic_DNA"/>
</dbReference>
<evidence type="ECO:0008006" key="3">
    <source>
        <dbReference type="Google" id="ProtNLM"/>
    </source>
</evidence>
<protein>
    <recommendedName>
        <fullName evidence="3">Cytidyltransferase-like domain-containing protein</fullName>
    </recommendedName>
</protein>
<name>A0A8J4PRY9_9MYCE</name>
<accession>A0A8J4PRY9</accession>
<gene>
    <name evidence="1" type="ORF">CYY_006032</name>
</gene>
<dbReference type="AlphaFoldDB" id="A0A8J4PRY9"/>
<organism evidence="1 2">
    <name type="scientific">Polysphondylium violaceum</name>
    <dbReference type="NCBI Taxonomy" id="133409"/>
    <lineage>
        <taxon>Eukaryota</taxon>
        <taxon>Amoebozoa</taxon>
        <taxon>Evosea</taxon>
        <taxon>Eumycetozoa</taxon>
        <taxon>Dictyostelia</taxon>
        <taxon>Dictyosteliales</taxon>
        <taxon>Dictyosteliaceae</taxon>
        <taxon>Polysphondylium</taxon>
    </lineage>
</organism>
<sequence length="376" mass="43063">MEIVLIDHDQSIIDIDRNGNIIQQHIQRESNTCLHSSASSSPSRIVYICLLNAFKNYQKMDDIRDTLYDYYARIHGVLSSTDNGVFDVNVSILFPELYRSGQEQPQHGNSLFQCIKTMFDQLNARHGTQSTRVYSSTSFTELNQFIENQCNITTANIYFYNQTTIPSPPCTLNVFDLATMEKPFNHLFTGGFFDYLHCGHKAYLSLGSMFSKSLFFISILEPKQEQQQQCNNPSTKTTINSDIVGVVENRVDQYKDKGRYELMQDLDTRIKNVDLFLKTFNPFHEKLEIMTNSRCPQIQFCPMTYNSIVDSLLVSTDSLKSVDKINTIRRTNNLSPLSHFALPSLLSPITNEKISSTQIRQLLYQIKSNNTNNATV</sequence>
<comment type="caution">
    <text evidence="1">The sequence shown here is derived from an EMBL/GenBank/DDBJ whole genome shotgun (WGS) entry which is preliminary data.</text>
</comment>
<reference evidence="1" key="1">
    <citation type="submission" date="2020-01" db="EMBL/GenBank/DDBJ databases">
        <title>Development of genomics and gene disruption for Polysphondylium violaceum indicates a role for the polyketide synthase stlB in stalk morphogenesis.</title>
        <authorList>
            <person name="Narita B."/>
            <person name="Kawabe Y."/>
            <person name="Kin K."/>
            <person name="Saito T."/>
            <person name="Gibbs R."/>
            <person name="Kuspa A."/>
            <person name="Muzny D."/>
            <person name="Queller D."/>
            <person name="Richards S."/>
            <person name="Strassman J."/>
            <person name="Sucgang R."/>
            <person name="Worley K."/>
            <person name="Schaap P."/>
        </authorList>
    </citation>
    <scope>NUCLEOTIDE SEQUENCE</scope>
    <source>
        <strain evidence="1">QSvi11</strain>
    </source>
</reference>
<evidence type="ECO:0000313" key="1">
    <source>
        <dbReference type="EMBL" id="KAF2072653.1"/>
    </source>
</evidence>
<dbReference type="InterPro" id="IPR014729">
    <property type="entry name" value="Rossmann-like_a/b/a_fold"/>
</dbReference>
<dbReference type="OrthoDB" id="27911at2759"/>
<dbReference type="Proteomes" id="UP000695562">
    <property type="component" value="Unassembled WGS sequence"/>
</dbReference>
<proteinExistence type="predicted"/>